<organism evidence="1 2">
    <name type="scientific">Streptomyces gossypii</name>
    <dbReference type="NCBI Taxonomy" id="2883101"/>
    <lineage>
        <taxon>Bacteria</taxon>
        <taxon>Bacillati</taxon>
        <taxon>Actinomycetota</taxon>
        <taxon>Actinomycetes</taxon>
        <taxon>Kitasatosporales</taxon>
        <taxon>Streptomycetaceae</taxon>
        <taxon>Streptomyces</taxon>
    </lineage>
</organism>
<evidence type="ECO:0000313" key="2">
    <source>
        <dbReference type="Proteomes" id="UP001156389"/>
    </source>
</evidence>
<sequence length="77" mass="8721">MAYDLLPLVKSWRRSLKARKLSEATIRVYERSGNGFADYLRHYAPPADDPDARPTTAATRFRSVTGARRPVVEELEG</sequence>
<name>A0ABT2JRK1_9ACTN</name>
<reference evidence="1 2" key="1">
    <citation type="submission" date="2021-10" db="EMBL/GenBank/DDBJ databases">
        <title>Streptomyces gossypii sp. nov., isolated from soil collected from cotton field.</title>
        <authorList>
            <person name="Ge X."/>
            <person name="Chen X."/>
            <person name="Liu W."/>
        </authorList>
    </citation>
    <scope>NUCLEOTIDE SEQUENCE [LARGE SCALE GENOMIC DNA]</scope>
    <source>
        <strain evidence="1 2">N2-109</strain>
    </source>
</reference>
<dbReference type="Proteomes" id="UP001156389">
    <property type="component" value="Unassembled WGS sequence"/>
</dbReference>
<proteinExistence type="predicted"/>
<protein>
    <recommendedName>
        <fullName evidence="3">Integrase</fullName>
    </recommendedName>
</protein>
<gene>
    <name evidence="1" type="ORF">LHJ74_11470</name>
</gene>
<keyword evidence="2" id="KW-1185">Reference proteome</keyword>
<evidence type="ECO:0008006" key="3">
    <source>
        <dbReference type="Google" id="ProtNLM"/>
    </source>
</evidence>
<dbReference type="EMBL" id="JAJAGO010000004">
    <property type="protein sequence ID" value="MCT2590520.1"/>
    <property type="molecule type" value="Genomic_DNA"/>
</dbReference>
<accession>A0ABT2JRK1</accession>
<comment type="caution">
    <text evidence="1">The sequence shown here is derived from an EMBL/GenBank/DDBJ whole genome shotgun (WGS) entry which is preliminary data.</text>
</comment>
<evidence type="ECO:0000313" key="1">
    <source>
        <dbReference type="EMBL" id="MCT2590520.1"/>
    </source>
</evidence>
<dbReference type="RefSeq" id="WP_260217806.1">
    <property type="nucleotide sequence ID" value="NZ_JAJAGO010000004.1"/>
</dbReference>